<reference evidence="12" key="1">
    <citation type="submission" date="2016-04" db="EMBL/GenBank/DDBJ databases">
        <title>Cephalotus genome sequencing.</title>
        <authorList>
            <person name="Fukushima K."/>
            <person name="Hasebe M."/>
            <person name="Fang X."/>
        </authorList>
    </citation>
    <scope>NUCLEOTIDE SEQUENCE [LARGE SCALE GENOMIC DNA]</scope>
    <source>
        <strain evidence="12">cv. St1</strain>
    </source>
</reference>
<dbReference type="PANTHER" id="PTHR14467">
    <property type="entry name" value="ARV1"/>
    <property type="match status" value="1"/>
</dbReference>
<keyword evidence="5 10" id="KW-0256">Endoplasmic reticulum</keyword>
<comment type="function">
    <text evidence="10">Regulates also the sphingolipid metabolism.</text>
</comment>
<dbReference type="GO" id="GO:0032366">
    <property type="term" value="P:intracellular sterol transport"/>
    <property type="evidence" value="ECO:0007669"/>
    <property type="project" value="UniProtKB-UniRule"/>
</dbReference>
<keyword evidence="10" id="KW-0746">Sphingolipid metabolism</keyword>
<keyword evidence="4 10" id="KW-0812">Transmembrane</keyword>
<evidence type="ECO:0000256" key="6">
    <source>
        <dbReference type="ARBA" id="ARBA00022989"/>
    </source>
</evidence>
<evidence type="ECO:0000256" key="1">
    <source>
        <dbReference type="ARBA" id="ARBA00004477"/>
    </source>
</evidence>
<protein>
    <recommendedName>
        <fullName evidence="10">Protein ARV</fullName>
    </recommendedName>
</protein>
<feature type="transmembrane region" description="Helical" evidence="10">
    <location>
        <begin position="116"/>
        <end position="141"/>
    </location>
</feature>
<dbReference type="PANTHER" id="PTHR14467:SF0">
    <property type="entry name" value="PROTEIN ARV1"/>
    <property type="match status" value="1"/>
</dbReference>
<dbReference type="InParanoid" id="A0A1Q3C9U6"/>
<evidence type="ECO:0000256" key="9">
    <source>
        <dbReference type="ARBA" id="ARBA00023136"/>
    </source>
</evidence>
<evidence type="ECO:0000256" key="3">
    <source>
        <dbReference type="ARBA" id="ARBA00022448"/>
    </source>
</evidence>
<organism evidence="11 12">
    <name type="scientific">Cephalotus follicularis</name>
    <name type="common">Albany pitcher plant</name>
    <dbReference type="NCBI Taxonomy" id="3775"/>
    <lineage>
        <taxon>Eukaryota</taxon>
        <taxon>Viridiplantae</taxon>
        <taxon>Streptophyta</taxon>
        <taxon>Embryophyta</taxon>
        <taxon>Tracheophyta</taxon>
        <taxon>Spermatophyta</taxon>
        <taxon>Magnoliopsida</taxon>
        <taxon>eudicotyledons</taxon>
        <taxon>Gunneridae</taxon>
        <taxon>Pentapetalae</taxon>
        <taxon>rosids</taxon>
        <taxon>fabids</taxon>
        <taxon>Oxalidales</taxon>
        <taxon>Cephalotaceae</taxon>
        <taxon>Cephalotus</taxon>
    </lineage>
</organism>
<feature type="transmembrane region" description="Helical" evidence="10">
    <location>
        <begin position="79"/>
        <end position="96"/>
    </location>
</feature>
<evidence type="ECO:0000256" key="2">
    <source>
        <dbReference type="ARBA" id="ARBA00009187"/>
    </source>
</evidence>
<keyword evidence="3 10" id="KW-0813">Transport</keyword>
<dbReference type="FunCoup" id="A0A1Q3C9U6">
    <property type="interactions" value="2485"/>
</dbReference>
<comment type="similarity">
    <text evidence="2 10">Belongs to the ARV1 family.</text>
</comment>
<evidence type="ECO:0000256" key="4">
    <source>
        <dbReference type="ARBA" id="ARBA00022692"/>
    </source>
</evidence>
<keyword evidence="12" id="KW-1185">Reference proteome</keyword>
<evidence type="ECO:0000256" key="7">
    <source>
        <dbReference type="ARBA" id="ARBA00023055"/>
    </source>
</evidence>
<keyword evidence="6 10" id="KW-1133">Transmembrane helix</keyword>
<comment type="caution">
    <text evidence="11">The sequence shown here is derived from an EMBL/GenBank/DDBJ whole genome shotgun (WGS) entry which is preliminary data.</text>
</comment>
<keyword evidence="9 10" id="KW-0472">Membrane</keyword>
<dbReference type="EMBL" id="BDDD01001536">
    <property type="protein sequence ID" value="GAV76851.1"/>
    <property type="molecule type" value="Genomic_DNA"/>
</dbReference>
<comment type="function">
    <text evidence="10">Mediator of sterol homeostasis involved in sterol uptake, trafficking and distribution into membranes.</text>
</comment>
<evidence type="ECO:0000313" key="12">
    <source>
        <dbReference type="Proteomes" id="UP000187406"/>
    </source>
</evidence>
<comment type="caution">
    <text evidence="10">Lacks conserved residue(s) required for the propagation of feature annotation.</text>
</comment>
<gene>
    <name evidence="11" type="ORF">CFOL_v3_20324</name>
</gene>
<dbReference type="AlphaFoldDB" id="A0A1Q3C9U6"/>
<evidence type="ECO:0000256" key="5">
    <source>
        <dbReference type="ARBA" id="ARBA00022824"/>
    </source>
</evidence>
<sequence>RMDYRCMQCRFAVKTLFVQYSPGNIHLIKCENCKSIADEYIECEFMILLIDLILHKPKAYRHLLYNVLHQDTLNVEVNIVFYYLILLWILICPLAIQDKFLLLQRNEEEWGSSVKYASSVWICQKMLMDVFFGNFLFFCMFSLSTKNLLNTSVGVSK</sequence>
<dbReference type="GO" id="GO:0006665">
    <property type="term" value="P:sphingolipid metabolic process"/>
    <property type="evidence" value="ECO:0007669"/>
    <property type="project" value="UniProtKB-UniRule"/>
</dbReference>
<dbReference type="GO" id="GO:0016125">
    <property type="term" value="P:sterol metabolic process"/>
    <property type="evidence" value="ECO:0007669"/>
    <property type="project" value="UniProtKB-UniRule"/>
</dbReference>
<dbReference type="GO" id="GO:0005789">
    <property type="term" value="C:endoplasmic reticulum membrane"/>
    <property type="evidence" value="ECO:0007669"/>
    <property type="project" value="UniProtKB-SubCell"/>
</dbReference>
<feature type="non-terminal residue" evidence="11">
    <location>
        <position position="1"/>
    </location>
</feature>
<dbReference type="Pfam" id="PF04161">
    <property type="entry name" value="Arv1"/>
    <property type="match status" value="1"/>
</dbReference>
<keyword evidence="7 10" id="KW-0445">Lipid transport</keyword>
<evidence type="ECO:0000313" key="11">
    <source>
        <dbReference type="EMBL" id="GAV76851.1"/>
    </source>
</evidence>
<evidence type="ECO:0000256" key="10">
    <source>
        <dbReference type="RuleBase" id="RU368065"/>
    </source>
</evidence>
<name>A0A1Q3C9U6_CEPFO</name>
<keyword evidence="8 10" id="KW-0443">Lipid metabolism</keyword>
<dbReference type="GO" id="GO:0032541">
    <property type="term" value="C:cortical endoplasmic reticulum"/>
    <property type="evidence" value="ECO:0007669"/>
    <property type="project" value="TreeGrafter"/>
</dbReference>
<dbReference type="InterPro" id="IPR007290">
    <property type="entry name" value="Arv1"/>
</dbReference>
<dbReference type="Proteomes" id="UP000187406">
    <property type="component" value="Unassembled WGS sequence"/>
</dbReference>
<dbReference type="OrthoDB" id="2192830at2759"/>
<proteinExistence type="inferred from homology"/>
<comment type="subcellular location">
    <subcellularLocation>
        <location evidence="1 10">Endoplasmic reticulum membrane</location>
        <topology evidence="1 10">Multi-pass membrane protein</topology>
    </subcellularLocation>
</comment>
<accession>A0A1Q3C9U6</accession>
<dbReference type="GO" id="GO:0005794">
    <property type="term" value="C:Golgi apparatus"/>
    <property type="evidence" value="ECO:0007669"/>
    <property type="project" value="TreeGrafter"/>
</dbReference>
<evidence type="ECO:0000256" key="8">
    <source>
        <dbReference type="ARBA" id="ARBA00023098"/>
    </source>
</evidence>
<dbReference type="GO" id="GO:0097036">
    <property type="term" value="P:regulation of plasma membrane sterol distribution"/>
    <property type="evidence" value="ECO:0007669"/>
    <property type="project" value="UniProtKB-UniRule"/>
</dbReference>